<dbReference type="AlphaFoldDB" id="G6AY34"/>
<organism evidence="2 3">
    <name type="scientific">Leyella stercorea DSM 18206</name>
    <dbReference type="NCBI Taxonomy" id="1002367"/>
    <lineage>
        <taxon>Bacteria</taxon>
        <taxon>Pseudomonadati</taxon>
        <taxon>Bacteroidota</taxon>
        <taxon>Bacteroidia</taxon>
        <taxon>Bacteroidales</taxon>
        <taxon>Prevotellaceae</taxon>
        <taxon>Leyella</taxon>
    </lineage>
</organism>
<sequence>MASCHTHAPFYAALVGGYGILSYPRNLLRSPHRRYGHLAHTTPPQNIQKQRANNK</sequence>
<proteinExistence type="predicted"/>
<feature type="region of interest" description="Disordered" evidence="1">
    <location>
        <begin position="34"/>
        <end position="55"/>
    </location>
</feature>
<evidence type="ECO:0000313" key="2">
    <source>
        <dbReference type="EMBL" id="EHJ39768.1"/>
    </source>
</evidence>
<dbReference type="HOGENOM" id="CLU_3028592_0_0_10"/>
<accession>G6AY34</accession>
<dbReference type="Proteomes" id="UP000004407">
    <property type="component" value="Unassembled WGS sequence"/>
</dbReference>
<evidence type="ECO:0000256" key="1">
    <source>
        <dbReference type="SAM" id="MobiDB-lite"/>
    </source>
</evidence>
<name>G6AY34_9BACT</name>
<protein>
    <submittedName>
        <fullName evidence="2">Uncharacterized protein</fullName>
    </submittedName>
</protein>
<reference evidence="2 3" key="1">
    <citation type="submission" date="2011-08" db="EMBL/GenBank/DDBJ databases">
        <authorList>
            <person name="Weinstock G."/>
            <person name="Sodergren E."/>
            <person name="Clifton S."/>
            <person name="Fulton L."/>
            <person name="Fulton B."/>
            <person name="Courtney L."/>
            <person name="Fronick C."/>
            <person name="Harrison M."/>
            <person name="Strong C."/>
            <person name="Farmer C."/>
            <person name="Delahaunty K."/>
            <person name="Markovic C."/>
            <person name="Hall O."/>
            <person name="Minx P."/>
            <person name="Tomlinson C."/>
            <person name="Mitreva M."/>
            <person name="Hou S."/>
            <person name="Chen J."/>
            <person name="Wollam A."/>
            <person name="Pepin K.H."/>
            <person name="Johnson M."/>
            <person name="Bhonagiri V."/>
            <person name="Zhang X."/>
            <person name="Suruliraj S."/>
            <person name="Warren W."/>
            <person name="Chinwalla A."/>
            <person name="Mardis E.R."/>
            <person name="Wilson R.K."/>
        </authorList>
    </citation>
    <scope>NUCLEOTIDE SEQUENCE [LARGE SCALE GENOMIC DNA]</scope>
    <source>
        <strain evidence="2 3">DSM 18206</strain>
    </source>
</reference>
<gene>
    <name evidence="2" type="ORF">HMPREF0673_01543</name>
</gene>
<feature type="compositionally biased region" description="Polar residues" evidence="1">
    <location>
        <begin position="42"/>
        <end position="55"/>
    </location>
</feature>
<comment type="caution">
    <text evidence="2">The sequence shown here is derived from an EMBL/GenBank/DDBJ whole genome shotgun (WGS) entry which is preliminary data.</text>
</comment>
<evidence type="ECO:0000313" key="3">
    <source>
        <dbReference type="Proteomes" id="UP000004407"/>
    </source>
</evidence>
<dbReference type="EMBL" id="AFZZ01000134">
    <property type="protein sequence ID" value="EHJ39768.1"/>
    <property type="molecule type" value="Genomic_DNA"/>
</dbReference>